<evidence type="ECO:0000256" key="2">
    <source>
        <dbReference type="ARBA" id="ARBA00048461"/>
    </source>
</evidence>
<proteinExistence type="predicted"/>
<reference evidence="5" key="1">
    <citation type="journal article" date="2017" name="Nucleic Acids Res.">
        <title>Proteogenomics produces comprehensive and highly accurate protein-coding gene annotation in a complete genome assembly of Malassezia sympodialis.</title>
        <authorList>
            <person name="Zhu Y."/>
            <person name="Engstroem P.G."/>
            <person name="Tellgren-Roth C."/>
            <person name="Baudo C.D."/>
            <person name="Kennell J.C."/>
            <person name="Sun S."/>
            <person name="Billmyre R.B."/>
            <person name="Schroeder M.S."/>
            <person name="Andersson A."/>
            <person name="Holm T."/>
            <person name="Sigurgeirsson B."/>
            <person name="Wu G."/>
            <person name="Sankaranarayanan S.R."/>
            <person name="Siddharthan R."/>
            <person name="Sanyal K."/>
            <person name="Lundeberg J."/>
            <person name="Nystedt B."/>
            <person name="Boekhout T."/>
            <person name="Dawson T.L. Jr."/>
            <person name="Heitman J."/>
            <person name="Scheynius A."/>
            <person name="Lehtioe J."/>
        </authorList>
    </citation>
    <scope>NUCLEOTIDE SEQUENCE [LARGE SCALE GENOMIC DNA]</scope>
    <source>
        <strain evidence="5">ATCC 42132</strain>
    </source>
</reference>
<name>A0A1M8A9P4_MALS4</name>
<dbReference type="Proteomes" id="UP000186303">
    <property type="component" value="Chromosome 5"/>
</dbReference>
<dbReference type="OrthoDB" id="5985073at2759"/>
<feature type="signal peptide" evidence="3">
    <location>
        <begin position="1"/>
        <end position="20"/>
    </location>
</feature>
<dbReference type="EMBL" id="LT671825">
    <property type="protein sequence ID" value="SHO79170.1"/>
    <property type="molecule type" value="Genomic_DNA"/>
</dbReference>
<comment type="catalytic activity">
    <reaction evidence="1">
        <text>a diacylglycerol + H2O = a monoacylglycerol + a fatty acid + H(+)</text>
        <dbReference type="Rhea" id="RHEA:32731"/>
        <dbReference type="ChEBI" id="CHEBI:15377"/>
        <dbReference type="ChEBI" id="CHEBI:15378"/>
        <dbReference type="ChEBI" id="CHEBI:17408"/>
        <dbReference type="ChEBI" id="CHEBI:18035"/>
        <dbReference type="ChEBI" id="CHEBI:28868"/>
    </reaction>
</comment>
<dbReference type="PANTHER" id="PTHR35560:SF3">
    <property type="entry name" value="PEPTIDASE S9 PROLYL OLIGOPEPTIDASE CATALYTIC DOMAIN-CONTAINING PROTEIN"/>
    <property type="match status" value="1"/>
</dbReference>
<evidence type="ECO:0000256" key="1">
    <source>
        <dbReference type="ARBA" id="ARBA00047591"/>
    </source>
</evidence>
<gene>
    <name evidence="4" type="ORF">MSYG_3519</name>
</gene>
<comment type="catalytic activity">
    <reaction evidence="2">
        <text>a monoacylglycerol + H2O = glycerol + a fatty acid + H(+)</text>
        <dbReference type="Rhea" id="RHEA:15245"/>
        <dbReference type="ChEBI" id="CHEBI:15377"/>
        <dbReference type="ChEBI" id="CHEBI:15378"/>
        <dbReference type="ChEBI" id="CHEBI:17408"/>
        <dbReference type="ChEBI" id="CHEBI:17754"/>
        <dbReference type="ChEBI" id="CHEBI:28868"/>
    </reaction>
</comment>
<protein>
    <submittedName>
        <fullName evidence="4">Uncharacterized protein</fullName>
    </submittedName>
</protein>
<dbReference type="AlphaFoldDB" id="A0A1M8A9P4"/>
<dbReference type="InterPro" id="IPR029058">
    <property type="entry name" value="AB_hydrolase_fold"/>
</dbReference>
<keyword evidence="3" id="KW-0732">Signal</keyword>
<evidence type="ECO:0000313" key="5">
    <source>
        <dbReference type="Proteomes" id="UP000186303"/>
    </source>
</evidence>
<evidence type="ECO:0000256" key="3">
    <source>
        <dbReference type="SAM" id="SignalP"/>
    </source>
</evidence>
<accession>A0A1M8A9P4</accession>
<sequence>MRFLGSIVASSLFFVVSVSGAPHELLSKRQASDTEQAAIVQLAKTNPVAAAKKILHIKNVDHYKPSWAKYNNISGNADAEQVPWAPSGVEFQTSPDVSLVGGDSFSDVPSSFYMFKTNYVSVKGSNGKAATQPFYINKDLSNVKRAVLVWPGYYRDSWNYINMVGNAFNIAKKLYDIDEGSVAIAAPYVLNQNDNANGAVRSDWVYYKNDNWCVAGVSHGPKHVSVSSFSAMDTLVEELAETYPGIEKFVIVGHSLGAQAVLRYAMLTESKHADQMAFWSGNPGTYTYLTSDRPLSHDDCDDYDTFPSGLGSGIPSYSSSGKSALAKQFLSRNVRIAQGLNDNGVSSEMCDTMAQGHDRLDRSAYYVEHLSQVNGGSFPDSFSMEYVEGVSHQNYPMFATKDSLSYIFIE</sequence>
<dbReference type="PANTHER" id="PTHR35560">
    <property type="entry name" value="BLL0132 PROTEIN"/>
    <property type="match status" value="1"/>
</dbReference>
<dbReference type="SUPFAM" id="SSF53474">
    <property type="entry name" value="alpha/beta-Hydrolases"/>
    <property type="match status" value="1"/>
</dbReference>
<dbReference type="Gene3D" id="3.40.50.1820">
    <property type="entry name" value="alpha/beta hydrolase"/>
    <property type="match status" value="1"/>
</dbReference>
<dbReference type="VEuPathDB" id="FungiDB:MSYG_3519"/>
<feature type="chain" id="PRO_5012500780" evidence="3">
    <location>
        <begin position="21"/>
        <end position="410"/>
    </location>
</feature>
<evidence type="ECO:0000313" key="4">
    <source>
        <dbReference type="EMBL" id="SHO79170.1"/>
    </source>
</evidence>
<dbReference type="OMA" id="ESKHADQ"/>
<dbReference type="STRING" id="1230383.A0A1M8A9P4"/>
<organism evidence="4 5">
    <name type="scientific">Malassezia sympodialis (strain ATCC 42132)</name>
    <name type="common">Atopic eczema-associated yeast</name>
    <dbReference type="NCBI Taxonomy" id="1230383"/>
    <lineage>
        <taxon>Eukaryota</taxon>
        <taxon>Fungi</taxon>
        <taxon>Dikarya</taxon>
        <taxon>Basidiomycota</taxon>
        <taxon>Ustilaginomycotina</taxon>
        <taxon>Malasseziomycetes</taxon>
        <taxon>Malasseziales</taxon>
        <taxon>Malasseziaceae</taxon>
        <taxon>Malassezia</taxon>
    </lineage>
</organism>
<keyword evidence="5" id="KW-1185">Reference proteome</keyword>